<evidence type="ECO:0000256" key="1">
    <source>
        <dbReference type="ARBA" id="ARBA00004496"/>
    </source>
</evidence>
<dbReference type="GO" id="GO:0005524">
    <property type="term" value="F:ATP binding"/>
    <property type="evidence" value="ECO:0007669"/>
    <property type="project" value="UniProtKB-KW"/>
</dbReference>
<dbReference type="InterPro" id="IPR003714">
    <property type="entry name" value="PhoH"/>
</dbReference>
<evidence type="ECO:0000256" key="4">
    <source>
        <dbReference type="ARBA" id="ARBA00022741"/>
    </source>
</evidence>
<protein>
    <recommendedName>
        <fullName evidence="6">PhoH-like protein</fullName>
    </recommendedName>
</protein>
<organism evidence="8 9">
    <name type="scientific">Anatilimnocola aggregata</name>
    <dbReference type="NCBI Taxonomy" id="2528021"/>
    <lineage>
        <taxon>Bacteria</taxon>
        <taxon>Pseudomonadati</taxon>
        <taxon>Planctomycetota</taxon>
        <taxon>Planctomycetia</taxon>
        <taxon>Pirellulales</taxon>
        <taxon>Pirellulaceae</taxon>
        <taxon>Anatilimnocola</taxon>
    </lineage>
</organism>
<gene>
    <name evidence="8" type="ORF">ETAA8_51380</name>
</gene>
<name>A0A517YIG0_9BACT</name>
<dbReference type="SUPFAM" id="SSF52540">
    <property type="entry name" value="P-loop containing nucleoside triphosphate hydrolases"/>
    <property type="match status" value="1"/>
</dbReference>
<evidence type="ECO:0000313" key="8">
    <source>
        <dbReference type="EMBL" id="QDU30020.1"/>
    </source>
</evidence>
<evidence type="ECO:0000313" key="9">
    <source>
        <dbReference type="Proteomes" id="UP000315017"/>
    </source>
</evidence>
<dbReference type="InterPro" id="IPR027417">
    <property type="entry name" value="P-loop_NTPase"/>
</dbReference>
<dbReference type="FunFam" id="3.40.50.300:FF:000013">
    <property type="entry name" value="PhoH family ATPase"/>
    <property type="match status" value="1"/>
</dbReference>
<evidence type="ECO:0000256" key="3">
    <source>
        <dbReference type="ARBA" id="ARBA00022490"/>
    </source>
</evidence>
<dbReference type="EMBL" id="CP036274">
    <property type="protein sequence ID" value="QDU30020.1"/>
    <property type="molecule type" value="Genomic_DNA"/>
</dbReference>
<evidence type="ECO:0000256" key="2">
    <source>
        <dbReference type="ARBA" id="ARBA00010393"/>
    </source>
</evidence>
<dbReference type="GO" id="GO:0005829">
    <property type="term" value="C:cytosol"/>
    <property type="evidence" value="ECO:0007669"/>
    <property type="project" value="TreeGrafter"/>
</dbReference>
<dbReference type="KEGG" id="aagg:ETAA8_51380"/>
<dbReference type="AlphaFoldDB" id="A0A517YIG0"/>
<keyword evidence="5" id="KW-0067">ATP-binding</keyword>
<dbReference type="Pfam" id="PF02562">
    <property type="entry name" value="PhoH"/>
    <property type="match status" value="1"/>
</dbReference>
<dbReference type="PANTHER" id="PTHR30473">
    <property type="entry name" value="PROTEIN PHOH"/>
    <property type="match status" value="1"/>
</dbReference>
<keyword evidence="3" id="KW-0963">Cytoplasm</keyword>
<dbReference type="RefSeq" id="WP_145094789.1">
    <property type="nucleotide sequence ID" value="NZ_CP036274.1"/>
</dbReference>
<keyword evidence="4" id="KW-0547">Nucleotide-binding</keyword>
<evidence type="ECO:0000256" key="5">
    <source>
        <dbReference type="ARBA" id="ARBA00022840"/>
    </source>
</evidence>
<reference evidence="8 9" key="1">
    <citation type="submission" date="2019-02" db="EMBL/GenBank/DDBJ databases">
        <title>Deep-cultivation of Planctomycetes and their phenomic and genomic characterization uncovers novel biology.</title>
        <authorList>
            <person name="Wiegand S."/>
            <person name="Jogler M."/>
            <person name="Boedeker C."/>
            <person name="Pinto D."/>
            <person name="Vollmers J."/>
            <person name="Rivas-Marin E."/>
            <person name="Kohn T."/>
            <person name="Peeters S.H."/>
            <person name="Heuer A."/>
            <person name="Rast P."/>
            <person name="Oberbeckmann S."/>
            <person name="Bunk B."/>
            <person name="Jeske O."/>
            <person name="Meyerdierks A."/>
            <person name="Storesund J.E."/>
            <person name="Kallscheuer N."/>
            <person name="Luecker S."/>
            <person name="Lage O.M."/>
            <person name="Pohl T."/>
            <person name="Merkel B.J."/>
            <person name="Hornburger P."/>
            <person name="Mueller R.-W."/>
            <person name="Bruemmer F."/>
            <person name="Labrenz M."/>
            <person name="Spormann A.M."/>
            <person name="Op den Camp H."/>
            <person name="Overmann J."/>
            <person name="Amann R."/>
            <person name="Jetten M.S.M."/>
            <person name="Mascher T."/>
            <person name="Medema M.H."/>
            <person name="Devos D.P."/>
            <person name="Kaster A.-K."/>
            <person name="Ovreas L."/>
            <person name="Rohde M."/>
            <person name="Galperin M.Y."/>
            <person name="Jogler C."/>
        </authorList>
    </citation>
    <scope>NUCLEOTIDE SEQUENCE [LARGE SCALE GENOMIC DNA]</scope>
    <source>
        <strain evidence="8 9">ETA_A8</strain>
    </source>
</reference>
<feature type="domain" description="PhoH-like protein" evidence="7">
    <location>
        <begin position="105"/>
        <end position="308"/>
    </location>
</feature>
<dbReference type="Gene3D" id="3.40.50.300">
    <property type="entry name" value="P-loop containing nucleotide triphosphate hydrolases"/>
    <property type="match status" value="1"/>
</dbReference>
<dbReference type="PANTHER" id="PTHR30473:SF1">
    <property type="entry name" value="PHOH-LIKE PROTEIN"/>
    <property type="match status" value="1"/>
</dbReference>
<keyword evidence="9" id="KW-1185">Reference proteome</keyword>
<dbReference type="InterPro" id="IPR051451">
    <property type="entry name" value="PhoH2-like"/>
</dbReference>
<dbReference type="OrthoDB" id="9773137at2"/>
<comment type="subcellular location">
    <subcellularLocation>
        <location evidence="1">Cytoplasm</location>
    </subcellularLocation>
</comment>
<evidence type="ECO:0000256" key="6">
    <source>
        <dbReference type="ARBA" id="ARBA00039970"/>
    </source>
</evidence>
<evidence type="ECO:0000259" key="7">
    <source>
        <dbReference type="Pfam" id="PF02562"/>
    </source>
</evidence>
<accession>A0A517YIG0</accession>
<comment type="similarity">
    <text evidence="2">Belongs to the PhoH family.</text>
</comment>
<sequence>MIEQIITLNDPSQALALFGPRDQYLRALRETLSVTISHRDGQLRIQGEEPAVNKATSVFEQLSALLAQRGELDPETVGGILSAAGGKVLGLVAQPIDVINVAKRIVPKTAGQARYVDSIRAHDITFAVGPAGTGKTYLAVAIAVEALKHHQMRKIVLVRPAVEAGESLGYLPGDMFAKINPYLRPLLDALAEMIDYDQMKRYMEQDVIEVVPLAYMRGRTLNEAFIILDEAQNTTVSQMKMFLTRMGHGSKIVISGDVTQVDLPRASASGLTDALQRLRDIHGINTVHLGKGDIVRHKLVQEIVRAYEDEPRSNPSTSKKSK</sequence>
<proteinExistence type="inferred from homology"/>
<dbReference type="Proteomes" id="UP000315017">
    <property type="component" value="Chromosome"/>
</dbReference>